<dbReference type="CDD" id="cd03039">
    <property type="entry name" value="GST_N_Sigma_like"/>
    <property type="match status" value="1"/>
</dbReference>
<dbReference type="Pfam" id="PF02798">
    <property type="entry name" value="GST_N"/>
    <property type="match status" value="1"/>
</dbReference>
<gene>
    <name evidence="3" type="ORF">PEVE_00041383</name>
</gene>
<comment type="caution">
    <text evidence="3">The sequence shown here is derived from an EMBL/GenBank/DDBJ whole genome shotgun (WGS) entry which is preliminary data.</text>
</comment>
<organism evidence="3 4">
    <name type="scientific">Porites evermanni</name>
    <dbReference type="NCBI Taxonomy" id="104178"/>
    <lineage>
        <taxon>Eukaryota</taxon>
        <taxon>Metazoa</taxon>
        <taxon>Cnidaria</taxon>
        <taxon>Anthozoa</taxon>
        <taxon>Hexacorallia</taxon>
        <taxon>Scleractinia</taxon>
        <taxon>Fungiina</taxon>
        <taxon>Poritidae</taxon>
        <taxon>Porites</taxon>
    </lineage>
</organism>
<accession>A0ABN8NBR4</accession>
<dbReference type="InterPro" id="IPR036282">
    <property type="entry name" value="Glutathione-S-Trfase_C_sf"/>
</dbReference>
<evidence type="ECO:0000313" key="4">
    <source>
        <dbReference type="Proteomes" id="UP001159427"/>
    </source>
</evidence>
<dbReference type="InterPro" id="IPR036249">
    <property type="entry name" value="Thioredoxin-like_sf"/>
</dbReference>
<sequence length="273" mass="30903">MAERLSLQLAFALIALIAAIFYSGKAQFVLNKINQIIHGKRGCSPIVSIGQVTLHYFGFRGRAEGIRLMLEDFEIPYAETNYSANDWPRIKEKGIETGMFTFGQVPAITTSTGLQLVQSKVIMHHIGRSVGLDCDCSDIHTCEMLVFGAEDLRGKLGPVLYGTNFSVKKRDEHLQSTVFTWLSYFEKLAPVNSTDEGIDGLYFASERLTWVDYVLFDLLDTYVEFGKLAFDGQAEVIDVLANFPRLKAFYENFASRPRIAKYLRAERRVPFRL</sequence>
<dbReference type="InterPro" id="IPR040079">
    <property type="entry name" value="Glutathione_S-Trfase"/>
</dbReference>
<dbReference type="EMBL" id="CALNXI010000785">
    <property type="protein sequence ID" value="CAH3047245.1"/>
    <property type="molecule type" value="Genomic_DNA"/>
</dbReference>
<dbReference type="Gene3D" id="3.40.30.10">
    <property type="entry name" value="Glutaredoxin"/>
    <property type="match status" value="1"/>
</dbReference>
<dbReference type="PROSITE" id="PS50404">
    <property type="entry name" value="GST_NTER"/>
    <property type="match status" value="1"/>
</dbReference>
<feature type="domain" description="GST N-terminal" evidence="1">
    <location>
        <begin position="50"/>
        <end position="134"/>
    </location>
</feature>
<dbReference type="InterPro" id="IPR010987">
    <property type="entry name" value="Glutathione-S-Trfase_C-like"/>
</dbReference>
<dbReference type="PROSITE" id="PS50405">
    <property type="entry name" value="GST_CTER"/>
    <property type="match status" value="1"/>
</dbReference>
<dbReference type="PANTHER" id="PTHR11571:SF141">
    <property type="entry name" value="GLUTATHIONE S-TRANSFERASE"/>
    <property type="match status" value="1"/>
</dbReference>
<dbReference type="SUPFAM" id="SSF52833">
    <property type="entry name" value="Thioredoxin-like"/>
    <property type="match status" value="1"/>
</dbReference>
<keyword evidence="4" id="KW-1185">Reference proteome</keyword>
<dbReference type="Pfam" id="PF14497">
    <property type="entry name" value="GST_C_3"/>
    <property type="match status" value="1"/>
</dbReference>
<dbReference type="InterPro" id="IPR004046">
    <property type="entry name" value="GST_C"/>
</dbReference>
<evidence type="ECO:0000313" key="3">
    <source>
        <dbReference type="EMBL" id="CAH3047245.1"/>
    </source>
</evidence>
<proteinExistence type="predicted"/>
<evidence type="ECO:0000259" key="2">
    <source>
        <dbReference type="PROSITE" id="PS50405"/>
    </source>
</evidence>
<feature type="domain" description="GST C-terminal" evidence="2">
    <location>
        <begin position="135"/>
        <end position="271"/>
    </location>
</feature>
<dbReference type="SUPFAM" id="SSF47616">
    <property type="entry name" value="GST C-terminal domain-like"/>
    <property type="match status" value="1"/>
</dbReference>
<dbReference type="Proteomes" id="UP001159427">
    <property type="component" value="Unassembled WGS sequence"/>
</dbReference>
<evidence type="ECO:0000259" key="1">
    <source>
        <dbReference type="PROSITE" id="PS50404"/>
    </source>
</evidence>
<dbReference type="PANTHER" id="PTHR11571">
    <property type="entry name" value="GLUTATHIONE S-TRANSFERASE"/>
    <property type="match status" value="1"/>
</dbReference>
<dbReference type="InterPro" id="IPR004045">
    <property type="entry name" value="Glutathione_S-Trfase_N"/>
</dbReference>
<dbReference type="SFLD" id="SFLDS00019">
    <property type="entry name" value="Glutathione_Transferase_(cytos"/>
    <property type="match status" value="1"/>
</dbReference>
<evidence type="ECO:0008006" key="5">
    <source>
        <dbReference type="Google" id="ProtNLM"/>
    </source>
</evidence>
<protein>
    <recommendedName>
        <fullName evidence="5">Glutathione transferase</fullName>
    </recommendedName>
</protein>
<dbReference type="Gene3D" id="1.20.1050.10">
    <property type="match status" value="1"/>
</dbReference>
<name>A0ABN8NBR4_9CNID</name>
<dbReference type="InterPro" id="IPR050213">
    <property type="entry name" value="GST_superfamily"/>
</dbReference>
<reference evidence="3 4" key="1">
    <citation type="submission" date="2022-05" db="EMBL/GenBank/DDBJ databases">
        <authorList>
            <consortium name="Genoscope - CEA"/>
            <person name="William W."/>
        </authorList>
    </citation>
    <scope>NUCLEOTIDE SEQUENCE [LARGE SCALE GENOMIC DNA]</scope>
</reference>